<comment type="similarity">
    <text evidence="1">Belongs to the universal ribosomal protein uL2 family.</text>
</comment>
<dbReference type="GO" id="GO:0005762">
    <property type="term" value="C:mitochondrial large ribosomal subunit"/>
    <property type="evidence" value="ECO:0007669"/>
    <property type="project" value="TreeGrafter"/>
</dbReference>
<feature type="compositionally biased region" description="Basic and acidic residues" evidence="4">
    <location>
        <begin position="432"/>
        <end position="453"/>
    </location>
</feature>
<feature type="region of interest" description="Disordered" evidence="4">
    <location>
        <begin position="396"/>
        <end position="453"/>
    </location>
</feature>
<dbReference type="GO" id="GO:0003735">
    <property type="term" value="F:structural constituent of ribosome"/>
    <property type="evidence" value="ECO:0007669"/>
    <property type="project" value="InterPro"/>
</dbReference>
<dbReference type="InterPro" id="IPR008991">
    <property type="entry name" value="Translation_prot_SH3-like_sf"/>
</dbReference>
<dbReference type="KEGG" id="tasa:A1Q1_00776"/>
<dbReference type="Gene3D" id="4.10.950.10">
    <property type="entry name" value="Ribosomal protein L2, domain 3"/>
    <property type="match status" value="1"/>
</dbReference>
<dbReference type="Pfam" id="PF03947">
    <property type="entry name" value="Ribosomal_L2_C"/>
    <property type="match status" value="1"/>
</dbReference>
<evidence type="ECO:0000256" key="1">
    <source>
        <dbReference type="ARBA" id="ARBA00005636"/>
    </source>
</evidence>
<dbReference type="PROSITE" id="PS00467">
    <property type="entry name" value="RIBOSOMAL_L2"/>
    <property type="match status" value="1"/>
</dbReference>
<evidence type="ECO:0000313" key="7">
    <source>
        <dbReference type="EMBL" id="EJT52871.1"/>
    </source>
</evidence>
<evidence type="ECO:0000256" key="4">
    <source>
        <dbReference type="SAM" id="MobiDB-lite"/>
    </source>
</evidence>
<dbReference type="GeneID" id="25984290"/>
<comment type="caution">
    <text evidence="7">The sequence shown here is derived from an EMBL/GenBank/DDBJ whole genome shotgun (WGS) entry which is preliminary data.</text>
</comment>
<proteinExistence type="inferred from homology"/>
<feature type="domain" description="Large ribosomal subunit protein uL2 C-terminal" evidence="5">
    <location>
        <begin position="267"/>
        <end position="423"/>
    </location>
</feature>
<dbReference type="RefSeq" id="XP_014183945.1">
    <property type="nucleotide sequence ID" value="XM_014328470.1"/>
</dbReference>
<dbReference type="FunFam" id="4.10.950.10:FF:000001">
    <property type="entry name" value="50S ribosomal protein L2"/>
    <property type="match status" value="1"/>
</dbReference>
<name>J5TU73_TRIAS</name>
<evidence type="ECO:0000259" key="5">
    <source>
        <dbReference type="SMART" id="SM01382"/>
    </source>
</evidence>
<dbReference type="GO" id="GO:0003723">
    <property type="term" value="F:RNA binding"/>
    <property type="evidence" value="ECO:0007669"/>
    <property type="project" value="TreeGrafter"/>
</dbReference>
<dbReference type="SUPFAM" id="SSF50104">
    <property type="entry name" value="Translation proteins SH3-like domain"/>
    <property type="match status" value="1"/>
</dbReference>
<evidence type="ECO:0000313" key="8">
    <source>
        <dbReference type="Proteomes" id="UP000002748"/>
    </source>
</evidence>
<dbReference type="InterPro" id="IPR012340">
    <property type="entry name" value="NA-bd_OB-fold"/>
</dbReference>
<dbReference type="HOGENOM" id="CLU_036235_3_1_1"/>
<dbReference type="EMBL" id="ALBS01000013">
    <property type="protein sequence ID" value="EJT52871.1"/>
    <property type="molecule type" value="Genomic_DNA"/>
</dbReference>
<dbReference type="Gene3D" id="2.30.30.30">
    <property type="match status" value="1"/>
</dbReference>
<protein>
    <submittedName>
        <fullName evidence="7">Ribosomal protein L2</fullName>
    </submittedName>
</protein>
<evidence type="ECO:0000259" key="6">
    <source>
        <dbReference type="SMART" id="SM01383"/>
    </source>
</evidence>
<dbReference type="AlphaFoldDB" id="J5TU73"/>
<dbReference type="SMART" id="SM01382">
    <property type="entry name" value="Ribosomal_L2_C"/>
    <property type="match status" value="1"/>
</dbReference>
<dbReference type="Pfam" id="PF00181">
    <property type="entry name" value="Ribosomal_L2_N"/>
    <property type="match status" value="1"/>
</dbReference>
<reference evidence="7 8" key="1">
    <citation type="journal article" date="2012" name="Eukaryot. Cell">
        <title>Draft genome sequence of CBS 2479, the standard type strain of Trichosporon asahii.</title>
        <authorList>
            <person name="Yang R.Y."/>
            <person name="Li H.T."/>
            <person name="Zhu H."/>
            <person name="Zhou G.P."/>
            <person name="Wang M."/>
            <person name="Wang L."/>
        </authorList>
    </citation>
    <scope>NUCLEOTIDE SEQUENCE [LARGE SCALE GENOMIC DNA]</scope>
    <source>
        <strain evidence="8">ATCC 90039 / CBS 2479 / JCM 2466 / KCTC 7840 / NCYC 2677 / UAMH 7654</strain>
    </source>
</reference>
<dbReference type="InterPro" id="IPR014726">
    <property type="entry name" value="Ribosomal_uL2_dom3"/>
</dbReference>
<dbReference type="GO" id="GO:0032543">
    <property type="term" value="P:mitochondrial translation"/>
    <property type="evidence" value="ECO:0007669"/>
    <property type="project" value="TreeGrafter"/>
</dbReference>
<dbReference type="InterPro" id="IPR022669">
    <property type="entry name" value="Ribosomal_uL2_C"/>
</dbReference>
<dbReference type="PANTHER" id="PTHR13691:SF5">
    <property type="entry name" value="LARGE RIBOSOMAL SUBUNIT PROTEIN UL2M"/>
    <property type="match status" value="1"/>
</dbReference>
<dbReference type="SMART" id="SM01383">
    <property type="entry name" value="Ribosomal_L2"/>
    <property type="match status" value="1"/>
</dbReference>
<feature type="domain" description="Large ribosomal subunit protein uL2 RNA-binding" evidence="6">
    <location>
        <begin position="115"/>
        <end position="224"/>
    </location>
</feature>
<dbReference type="InterPro" id="IPR022666">
    <property type="entry name" value="Ribosomal_uL2_RNA-bd_dom"/>
</dbReference>
<keyword evidence="2 7" id="KW-0689">Ribosomal protein</keyword>
<dbReference type="InterPro" id="IPR014722">
    <property type="entry name" value="Rib_uL2_dom2"/>
</dbReference>
<keyword evidence="3" id="KW-0687">Ribonucleoprotein</keyword>
<dbReference type="OrthoDB" id="268576at2759"/>
<dbReference type="PANTHER" id="PTHR13691">
    <property type="entry name" value="RIBOSOMAL PROTEIN L2"/>
    <property type="match status" value="1"/>
</dbReference>
<dbReference type="SUPFAM" id="SSF50249">
    <property type="entry name" value="Nucleic acid-binding proteins"/>
    <property type="match status" value="1"/>
</dbReference>
<evidence type="ECO:0000256" key="2">
    <source>
        <dbReference type="ARBA" id="ARBA00022980"/>
    </source>
</evidence>
<gene>
    <name evidence="7" type="ORF">A1Q1_00776</name>
</gene>
<dbReference type="Proteomes" id="UP000002748">
    <property type="component" value="Unassembled WGS sequence"/>
</dbReference>
<dbReference type="VEuPathDB" id="FungiDB:A1Q1_00776"/>
<sequence>MFRAALRTRLATVPRAPLVVPRAAAQVRFLATPVEPTTDIETPAVTPRGLASEGVEELLGPRFAEEESTAIIKRYRGKGFPMIPSLRHRVHVQHPHLFDGKPLRALTLAKRKKGGRNSTGQVVNRGVGGGHKQRIRIVDFYRLEHGVHDVVRIEYDPGRSGHIALIKRRGGADVSPEEGAALAEASSELPGGSTEKRLARNEVKGGWSYILAPDGLRAGDTVESFRGGVPDGFVEGWANPHTTEIVGGYGQYSTAQRALGVFRSVAVKPGNVLPLSLIPPGTVIHNLTINPDGRMALCRSAGTYATLVAHQQTNGEPVGGAEVLTLGGGLDSNGIRARKNGDAIVRLSSGEIRRLDPENVATIGMVSNKEHHLEVLGKAGRNRWLGKRPKVRGIAMNACDHPHGGGRGKSMGGKHPRSAKGVLQGKRTRRPRDRDGNKAVIQERPRGAEKRRS</sequence>
<organism evidence="7 8">
    <name type="scientific">Trichosporon asahii var. asahii (strain ATCC 90039 / CBS 2479 / JCM 2466 / KCTC 7840 / NBRC 103889/ NCYC 2677 / UAMH 7654)</name>
    <name type="common">Yeast</name>
    <dbReference type="NCBI Taxonomy" id="1186058"/>
    <lineage>
        <taxon>Eukaryota</taxon>
        <taxon>Fungi</taxon>
        <taxon>Dikarya</taxon>
        <taxon>Basidiomycota</taxon>
        <taxon>Agaricomycotina</taxon>
        <taxon>Tremellomycetes</taxon>
        <taxon>Trichosporonales</taxon>
        <taxon>Trichosporonaceae</taxon>
        <taxon>Trichosporon</taxon>
    </lineage>
</organism>
<accession>J5TU73</accession>
<dbReference type="InterPro" id="IPR002171">
    <property type="entry name" value="Ribosomal_uL2"/>
</dbReference>
<dbReference type="Gene3D" id="2.40.50.140">
    <property type="entry name" value="Nucleic acid-binding proteins"/>
    <property type="match status" value="1"/>
</dbReference>
<dbReference type="InterPro" id="IPR022671">
    <property type="entry name" value="Ribosomal_uL2_CS"/>
</dbReference>
<evidence type="ECO:0000256" key="3">
    <source>
        <dbReference type="ARBA" id="ARBA00023274"/>
    </source>
</evidence>